<gene>
    <name evidence="4" type="ORF">EDC18_103258</name>
</gene>
<feature type="domain" description="Sporulation membrane protein YtrI C-terminal" evidence="3">
    <location>
        <begin position="78"/>
        <end position="155"/>
    </location>
</feature>
<keyword evidence="2" id="KW-1133">Transmembrane helix</keyword>
<keyword evidence="1" id="KW-0175">Coiled coil</keyword>
<proteinExistence type="predicted"/>
<comment type="caution">
    <text evidence="4">The sequence shown here is derived from an EMBL/GenBank/DDBJ whole genome shotgun (WGS) entry which is preliminary data.</text>
</comment>
<keyword evidence="5" id="KW-1185">Reference proteome</keyword>
<feature type="coiled-coil region" evidence="1">
    <location>
        <begin position="45"/>
        <end position="72"/>
    </location>
</feature>
<dbReference type="Pfam" id="PF26347">
    <property type="entry name" value="YtrI_sporulation"/>
    <property type="match status" value="1"/>
</dbReference>
<dbReference type="EMBL" id="SMAL01000003">
    <property type="protein sequence ID" value="TCT15552.1"/>
    <property type="molecule type" value="Genomic_DNA"/>
</dbReference>
<dbReference type="OrthoDB" id="1908598at2"/>
<sequence>MVQLISKKFKYFTFFIAGLALGVIIGVSGLTAIISSRIDSFYHKIIILENDIEDKNTRLQRLEESLSEEREKQKLPLKEIQVHLNTDEDEIDKLTLTKHIKDKYTTFIGREIDTIDLDIISQIIDKRIFRLDDKSYQLEVEKIFMSDVLILWIFVEPLNEND</sequence>
<feature type="transmembrane region" description="Helical" evidence="2">
    <location>
        <begin position="12"/>
        <end position="34"/>
    </location>
</feature>
<dbReference type="Proteomes" id="UP000294902">
    <property type="component" value="Unassembled WGS sequence"/>
</dbReference>
<evidence type="ECO:0000256" key="2">
    <source>
        <dbReference type="SAM" id="Phobius"/>
    </source>
</evidence>
<organism evidence="4 5">
    <name type="scientific">Natranaerovirga pectinivora</name>
    <dbReference type="NCBI Taxonomy" id="682400"/>
    <lineage>
        <taxon>Bacteria</taxon>
        <taxon>Bacillati</taxon>
        <taxon>Bacillota</taxon>
        <taxon>Clostridia</taxon>
        <taxon>Lachnospirales</taxon>
        <taxon>Natranaerovirgaceae</taxon>
        <taxon>Natranaerovirga</taxon>
    </lineage>
</organism>
<reference evidence="4 5" key="1">
    <citation type="submission" date="2019-03" db="EMBL/GenBank/DDBJ databases">
        <title>Genomic Encyclopedia of Type Strains, Phase IV (KMG-IV): sequencing the most valuable type-strain genomes for metagenomic binning, comparative biology and taxonomic classification.</title>
        <authorList>
            <person name="Goeker M."/>
        </authorList>
    </citation>
    <scope>NUCLEOTIDE SEQUENCE [LARGE SCALE GENOMIC DNA]</scope>
    <source>
        <strain evidence="4 5">DSM 24629</strain>
    </source>
</reference>
<protein>
    <recommendedName>
        <fullName evidence="3">Sporulation membrane protein YtrI C-terminal domain-containing protein</fullName>
    </recommendedName>
</protein>
<keyword evidence="2" id="KW-0472">Membrane</keyword>
<dbReference type="AlphaFoldDB" id="A0A4R3MLI0"/>
<evidence type="ECO:0000259" key="3">
    <source>
        <dbReference type="Pfam" id="PF26347"/>
    </source>
</evidence>
<evidence type="ECO:0000256" key="1">
    <source>
        <dbReference type="SAM" id="Coils"/>
    </source>
</evidence>
<evidence type="ECO:0000313" key="5">
    <source>
        <dbReference type="Proteomes" id="UP000294902"/>
    </source>
</evidence>
<name>A0A4R3MLI0_9FIRM</name>
<dbReference type="RefSeq" id="WP_132251342.1">
    <property type="nucleotide sequence ID" value="NZ_SMAL01000003.1"/>
</dbReference>
<keyword evidence="2" id="KW-0812">Transmembrane</keyword>
<accession>A0A4R3MLI0</accession>
<evidence type="ECO:0000313" key="4">
    <source>
        <dbReference type="EMBL" id="TCT15552.1"/>
    </source>
</evidence>
<dbReference type="InterPro" id="IPR058620">
    <property type="entry name" value="YtrI_C"/>
</dbReference>